<name>A0ABN6T374_9MOLU</name>
<accession>A0ABN6T374</accession>
<gene>
    <name evidence="2" type="ORF">SHM_20620</name>
</gene>
<dbReference type="SUPFAM" id="SSF47095">
    <property type="entry name" value="HMG-box"/>
    <property type="match status" value="1"/>
</dbReference>
<proteinExistence type="predicted"/>
<dbReference type="Gene3D" id="1.10.30.10">
    <property type="entry name" value="High mobility group box domain"/>
    <property type="match status" value="1"/>
</dbReference>
<reference evidence="2 3" key="1">
    <citation type="journal article" date="2022" name="Front. Microbiol.">
        <title>Male-killing mechanisms vary between Spiroplasma species.</title>
        <authorList>
            <person name="Arai H."/>
            <person name="Inoue M."/>
            <person name="Kageyama D."/>
        </authorList>
    </citation>
    <scope>NUCLEOTIDE SEQUENCE [LARGE SCALE GENOMIC DNA]</scope>
    <source>
        <strain evidence="3">sHm</strain>
    </source>
</reference>
<sequence>MLMLQNNQWMLISFFLKDKRNDFKATHPDLKSTEIVKSLNKQWIELDITE</sequence>
<dbReference type="Pfam" id="PF00505">
    <property type="entry name" value="HMG_box"/>
    <property type="match status" value="1"/>
</dbReference>
<dbReference type="InterPro" id="IPR009071">
    <property type="entry name" value="HMG_box_dom"/>
</dbReference>
<protein>
    <recommendedName>
        <fullName evidence="1">HMG box domain-containing protein</fullName>
    </recommendedName>
</protein>
<dbReference type="EMBL" id="AP026933">
    <property type="protein sequence ID" value="BDT04416.1"/>
    <property type="molecule type" value="Genomic_DNA"/>
</dbReference>
<evidence type="ECO:0000313" key="2">
    <source>
        <dbReference type="EMBL" id="BDT04416.1"/>
    </source>
</evidence>
<dbReference type="Proteomes" id="UP001163387">
    <property type="component" value="Chromosome"/>
</dbReference>
<evidence type="ECO:0000313" key="3">
    <source>
        <dbReference type="Proteomes" id="UP001163387"/>
    </source>
</evidence>
<feature type="domain" description="HMG box" evidence="1">
    <location>
        <begin position="14"/>
        <end position="46"/>
    </location>
</feature>
<keyword evidence="3" id="KW-1185">Reference proteome</keyword>
<dbReference type="CDD" id="cd00084">
    <property type="entry name" value="HMG-box_SF"/>
    <property type="match status" value="1"/>
</dbReference>
<evidence type="ECO:0000259" key="1">
    <source>
        <dbReference type="Pfam" id="PF00505"/>
    </source>
</evidence>
<organism evidence="2 3">
    <name type="scientific">Spiroplasma ixodetis</name>
    <dbReference type="NCBI Taxonomy" id="2141"/>
    <lineage>
        <taxon>Bacteria</taxon>
        <taxon>Bacillati</taxon>
        <taxon>Mycoplasmatota</taxon>
        <taxon>Mollicutes</taxon>
        <taxon>Entomoplasmatales</taxon>
        <taxon>Spiroplasmataceae</taxon>
        <taxon>Spiroplasma</taxon>
    </lineage>
</organism>
<dbReference type="InterPro" id="IPR036910">
    <property type="entry name" value="HMG_box_dom_sf"/>
</dbReference>